<evidence type="ECO:0000313" key="1">
    <source>
        <dbReference type="EMBL" id="JAD66458.1"/>
    </source>
</evidence>
<name>A0A0A9BW76_ARUDO</name>
<dbReference type="AlphaFoldDB" id="A0A0A9BW76"/>
<dbReference type="EMBL" id="GBRH01231437">
    <property type="protein sequence ID" value="JAD66458.1"/>
    <property type="molecule type" value="Transcribed_RNA"/>
</dbReference>
<accession>A0A0A9BW76</accession>
<reference evidence="1" key="2">
    <citation type="journal article" date="2015" name="Data Brief">
        <title>Shoot transcriptome of the giant reed, Arundo donax.</title>
        <authorList>
            <person name="Barrero R.A."/>
            <person name="Guerrero F.D."/>
            <person name="Moolhuijzen P."/>
            <person name="Goolsby J.A."/>
            <person name="Tidwell J."/>
            <person name="Bellgard S.E."/>
            <person name="Bellgard M.I."/>
        </authorList>
    </citation>
    <scope>NUCLEOTIDE SEQUENCE</scope>
    <source>
        <tissue evidence="1">Shoot tissue taken approximately 20 cm above the soil surface</tissue>
    </source>
</reference>
<organism evidence="1">
    <name type="scientific">Arundo donax</name>
    <name type="common">Giant reed</name>
    <name type="synonym">Donax arundinaceus</name>
    <dbReference type="NCBI Taxonomy" id="35708"/>
    <lineage>
        <taxon>Eukaryota</taxon>
        <taxon>Viridiplantae</taxon>
        <taxon>Streptophyta</taxon>
        <taxon>Embryophyta</taxon>
        <taxon>Tracheophyta</taxon>
        <taxon>Spermatophyta</taxon>
        <taxon>Magnoliopsida</taxon>
        <taxon>Liliopsida</taxon>
        <taxon>Poales</taxon>
        <taxon>Poaceae</taxon>
        <taxon>PACMAD clade</taxon>
        <taxon>Arundinoideae</taxon>
        <taxon>Arundineae</taxon>
        <taxon>Arundo</taxon>
    </lineage>
</organism>
<sequence>MYGDSMPCGQWALQELLSPPSQTNHKFFLITRKNWTVKFKFPGKRKSVIFNWL</sequence>
<proteinExistence type="predicted"/>
<reference evidence="1" key="1">
    <citation type="submission" date="2014-09" db="EMBL/GenBank/DDBJ databases">
        <authorList>
            <person name="Magalhaes I.L.F."/>
            <person name="Oliveira U."/>
            <person name="Santos F.R."/>
            <person name="Vidigal T.H.D.A."/>
            <person name="Brescovit A.D."/>
            <person name="Santos A.J."/>
        </authorList>
    </citation>
    <scope>NUCLEOTIDE SEQUENCE</scope>
    <source>
        <tissue evidence="1">Shoot tissue taken approximately 20 cm above the soil surface</tissue>
    </source>
</reference>
<protein>
    <submittedName>
        <fullName evidence="1">Uncharacterized protein</fullName>
    </submittedName>
</protein>